<evidence type="ECO:0000313" key="1">
    <source>
        <dbReference type="EMBL" id="MDE1242655.1"/>
    </source>
</evidence>
<dbReference type="RefSeq" id="WP_171981658.1">
    <property type="nucleotide sequence ID" value="NZ_JAKNBA010000016.1"/>
</dbReference>
<dbReference type="EMBL" id="JAKNBA010000016">
    <property type="protein sequence ID" value="MDE1242655.1"/>
    <property type="molecule type" value="Genomic_DNA"/>
</dbReference>
<protein>
    <submittedName>
        <fullName evidence="1">MarR family transcriptional regulator</fullName>
    </submittedName>
</protein>
<proteinExistence type="predicted"/>
<comment type="caution">
    <text evidence="1">The sequence shown here is derived from an EMBL/GenBank/DDBJ whole genome shotgun (WGS) entry which is preliminary data.</text>
</comment>
<dbReference type="AlphaFoldDB" id="A0A9X4ITZ5"/>
<dbReference type="Gene3D" id="1.10.10.10">
    <property type="entry name" value="Winged helix-like DNA-binding domain superfamily/Winged helix DNA-binding domain"/>
    <property type="match status" value="1"/>
</dbReference>
<dbReference type="InterPro" id="IPR036388">
    <property type="entry name" value="WH-like_DNA-bd_sf"/>
</dbReference>
<name>A0A9X4ITZ5_9VIBR</name>
<gene>
    <name evidence="1" type="ORF">L9W94_10955</name>
</gene>
<accession>A0A9X4ITZ5</accession>
<dbReference type="SUPFAM" id="SSF46785">
    <property type="entry name" value="Winged helix' DNA-binding domain"/>
    <property type="match status" value="1"/>
</dbReference>
<sequence length="292" mass="33866">MPSIDIDEDTSVETTTMKETPTLDLNAKVEIINFINTFDVKGNCYLYHEEEEKLVSTLLRPDDRKRISLMKELEEARTIRQLHKTRLFKDHPFLKKQKRIILLPYSSISKSHMQTSHYSEREINRTKIINTFWKSKLELHYDAAEASILVCSFLAKNIDRNTHGLGISQSKIAIVLGMSLRRVSDTLNRLEQLGYVRRHTVKAKRGKLSLGTFIQVTENFSSQFLPPKKIVGESEEKQKQSSEHQSQEPPEGHYFQFLEILSDLRLDLKNFIVKSKDPIPPAVLQQIFKVLE</sequence>
<dbReference type="InterPro" id="IPR036390">
    <property type="entry name" value="WH_DNA-bd_sf"/>
</dbReference>
<reference evidence="1" key="1">
    <citation type="submission" date="2022-02" db="EMBL/GenBank/DDBJ databases">
        <title>Emergence and expansion in Europe of a Vibrio aestuarianus clonal complex pathogenic for oysters.</title>
        <authorList>
            <person name="Mesnil A."/>
            <person name="Travers M.-A."/>
        </authorList>
    </citation>
    <scope>NUCLEOTIDE SEQUENCE</scope>
    <source>
        <strain evidence="1">19_064_11T1</strain>
    </source>
</reference>
<evidence type="ECO:0000313" key="2">
    <source>
        <dbReference type="Proteomes" id="UP001140979"/>
    </source>
</evidence>
<dbReference type="Proteomes" id="UP001140979">
    <property type="component" value="Unassembled WGS sequence"/>
</dbReference>
<organism evidence="1 2">
    <name type="scientific">Vibrio aestuarianus</name>
    <dbReference type="NCBI Taxonomy" id="28171"/>
    <lineage>
        <taxon>Bacteria</taxon>
        <taxon>Pseudomonadati</taxon>
        <taxon>Pseudomonadota</taxon>
        <taxon>Gammaproteobacteria</taxon>
        <taxon>Vibrionales</taxon>
        <taxon>Vibrionaceae</taxon>
        <taxon>Vibrio</taxon>
    </lineage>
</organism>